<gene>
    <name evidence="2" type="ORF">RM425_00315</name>
</gene>
<proteinExistence type="predicted"/>
<evidence type="ECO:0000313" key="3">
    <source>
        <dbReference type="Proteomes" id="UP001183222"/>
    </source>
</evidence>
<dbReference type="EMBL" id="JAVREI010000001">
    <property type="protein sequence ID" value="MDT0274335.1"/>
    <property type="molecule type" value="Genomic_DNA"/>
</dbReference>
<dbReference type="RefSeq" id="WP_311343188.1">
    <property type="nucleotide sequence ID" value="NZ_JAVREI010000001.1"/>
</dbReference>
<evidence type="ECO:0000256" key="1">
    <source>
        <dbReference type="SAM" id="MobiDB-lite"/>
    </source>
</evidence>
<comment type="caution">
    <text evidence="2">The sequence shown here is derived from an EMBL/GenBank/DDBJ whole genome shotgun (WGS) entry which is preliminary data.</text>
</comment>
<protein>
    <submittedName>
        <fullName evidence="2">Uncharacterized protein</fullName>
    </submittedName>
</protein>
<feature type="region of interest" description="Disordered" evidence="1">
    <location>
        <begin position="1"/>
        <end position="21"/>
    </location>
</feature>
<evidence type="ECO:0000313" key="2">
    <source>
        <dbReference type="EMBL" id="MDT0274335.1"/>
    </source>
</evidence>
<organism evidence="2 3">
    <name type="scientific">Blastococcus goldschmidtiae</name>
    <dbReference type="NCBI Taxonomy" id="3075546"/>
    <lineage>
        <taxon>Bacteria</taxon>
        <taxon>Bacillati</taxon>
        <taxon>Actinomycetota</taxon>
        <taxon>Actinomycetes</taxon>
        <taxon>Geodermatophilales</taxon>
        <taxon>Geodermatophilaceae</taxon>
        <taxon>Blastococcus</taxon>
    </lineage>
</organism>
<keyword evidence="3" id="KW-1185">Reference proteome</keyword>
<sequence length="331" mass="34101">MSSSEATVIPPARRSASAATPGASLAGLIGVLDRADGVAVPQRSRPVHTSALRSSVRAVPLRSVPMAPPARPARTAAVAGTRGPTVTVVPDRERRPLTGLRDLTRRVALWGAGAQGEYLAWRTPEPAPGLPLRPRLRALTRRIALWGAGPRGEYLAWGGPTPSPSPTPVPVPRQVPRRVDPPVVLRELPSTPTIRPAASSPAVALIPAPTVPAPRPGPTVLRAATTVPVAAARLPMPARPVPAAGPEPAGPVRAGWAPPPPGWPQPPAWHTRRRVTAPVARTTVIPPLPAGPRRTAPPVRAPSAGARAGPARARGDPTTSASPRAAFAASG</sequence>
<reference evidence="3" key="1">
    <citation type="submission" date="2023-07" db="EMBL/GenBank/DDBJ databases">
        <title>30 novel species of actinomycetes from the DSMZ collection.</title>
        <authorList>
            <person name="Nouioui I."/>
        </authorList>
    </citation>
    <scope>NUCLEOTIDE SEQUENCE [LARGE SCALE GENOMIC DNA]</scope>
    <source>
        <strain evidence="3">DSM 46792</strain>
    </source>
</reference>
<accession>A0ABU2K219</accession>
<feature type="compositionally biased region" description="Low complexity" evidence="1">
    <location>
        <begin position="10"/>
        <end position="21"/>
    </location>
</feature>
<name>A0ABU2K219_9ACTN</name>
<dbReference type="Proteomes" id="UP001183222">
    <property type="component" value="Unassembled WGS sequence"/>
</dbReference>
<feature type="region of interest" description="Disordered" evidence="1">
    <location>
        <begin position="284"/>
        <end position="331"/>
    </location>
</feature>
<feature type="compositionally biased region" description="Low complexity" evidence="1">
    <location>
        <begin position="296"/>
        <end position="312"/>
    </location>
</feature>